<dbReference type="Proteomes" id="UP000318995">
    <property type="component" value="Unassembled WGS sequence"/>
</dbReference>
<evidence type="ECO:0000313" key="2">
    <source>
        <dbReference type="EMBL" id="TWT40797.1"/>
    </source>
</evidence>
<organism evidence="2 3">
    <name type="scientific">Botrimarina hoheduenensis</name>
    <dbReference type="NCBI Taxonomy" id="2528000"/>
    <lineage>
        <taxon>Bacteria</taxon>
        <taxon>Pseudomonadati</taxon>
        <taxon>Planctomycetota</taxon>
        <taxon>Planctomycetia</taxon>
        <taxon>Pirellulales</taxon>
        <taxon>Lacipirellulaceae</taxon>
        <taxon>Botrimarina</taxon>
    </lineage>
</organism>
<keyword evidence="1" id="KW-0732">Signal</keyword>
<evidence type="ECO:0000256" key="1">
    <source>
        <dbReference type="SAM" id="SignalP"/>
    </source>
</evidence>
<dbReference type="InterPro" id="IPR007825">
    <property type="entry name" value="Major_OMP_Legionella"/>
</dbReference>
<accession>A0A5C5VRK0</accession>
<sequence length="428" mass="44820" precursor="true">MRYKSRILAIALAVSCAFAGEESEARRPRMVYNPVTNQTEPEMRSVASPLSKTSSAAVASHPLAAMAKGASPVVAATATSPITPVSYSAASCGCGEAGCADGLCGLGPACGDGCCGDMVGTPMCGCGDTLCGGCGIAPACFYTGVEFTILKPRFSDNIAYTFVDGNVTGDQAITDVQFDHDAEFTPRAYFGWRHADGVGLRVTWWGFDHKAKAASASPEDGFDEIRHPAFAGIDLSTVLPGDLFVANSDLEAHSIDIEATHDAHLCGWEIAVGGGVRYAEVEQGYSAQLIDTTASVNPVRGAINYRQSIEGFGPTISLGASRQLGCVTRLFCKARGSVLFGDGESFLSGSENTPAVSTTRTTSRDDLMSIGEMQVGLMWRGSGRRGLPYQPFLSLALEGQVWNGVGSATSEEGTLGFFGFNSGVGLEW</sequence>
<gene>
    <name evidence="2" type="ORF">Pla111_32150</name>
</gene>
<keyword evidence="3" id="KW-1185">Reference proteome</keyword>
<evidence type="ECO:0000313" key="3">
    <source>
        <dbReference type="Proteomes" id="UP000318995"/>
    </source>
</evidence>
<dbReference type="OrthoDB" id="271223at2"/>
<proteinExistence type="predicted"/>
<reference evidence="2 3" key="1">
    <citation type="submission" date="2019-02" db="EMBL/GenBank/DDBJ databases">
        <title>Deep-cultivation of Planctomycetes and their phenomic and genomic characterization uncovers novel biology.</title>
        <authorList>
            <person name="Wiegand S."/>
            <person name="Jogler M."/>
            <person name="Boedeker C."/>
            <person name="Pinto D."/>
            <person name="Vollmers J."/>
            <person name="Rivas-Marin E."/>
            <person name="Kohn T."/>
            <person name="Peeters S.H."/>
            <person name="Heuer A."/>
            <person name="Rast P."/>
            <person name="Oberbeckmann S."/>
            <person name="Bunk B."/>
            <person name="Jeske O."/>
            <person name="Meyerdierks A."/>
            <person name="Storesund J.E."/>
            <person name="Kallscheuer N."/>
            <person name="Luecker S."/>
            <person name="Lage O.M."/>
            <person name="Pohl T."/>
            <person name="Merkel B.J."/>
            <person name="Hornburger P."/>
            <person name="Mueller R.-W."/>
            <person name="Bruemmer F."/>
            <person name="Labrenz M."/>
            <person name="Spormann A.M."/>
            <person name="Op Den Camp H."/>
            <person name="Overmann J."/>
            <person name="Amann R."/>
            <person name="Jetten M.S.M."/>
            <person name="Mascher T."/>
            <person name="Medema M.H."/>
            <person name="Devos D.P."/>
            <person name="Kaster A.-K."/>
            <person name="Ovreas L."/>
            <person name="Rohde M."/>
            <person name="Galperin M.Y."/>
            <person name="Jogler C."/>
        </authorList>
    </citation>
    <scope>NUCLEOTIDE SEQUENCE [LARGE SCALE GENOMIC DNA]</scope>
    <source>
        <strain evidence="2 3">Pla111</strain>
    </source>
</reference>
<feature type="chain" id="PRO_5023022573" evidence="1">
    <location>
        <begin position="20"/>
        <end position="428"/>
    </location>
</feature>
<dbReference type="RefSeq" id="WP_146575406.1">
    <property type="nucleotide sequence ID" value="NZ_SJPH01000010.1"/>
</dbReference>
<name>A0A5C5VRK0_9BACT</name>
<dbReference type="EMBL" id="SJPH01000010">
    <property type="protein sequence ID" value="TWT40797.1"/>
    <property type="molecule type" value="Genomic_DNA"/>
</dbReference>
<dbReference type="AlphaFoldDB" id="A0A5C5VRK0"/>
<dbReference type="Pfam" id="PF05150">
    <property type="entry name" value="Legionella_OMP"/>
    <property type="match status" value="1"/>
</dbReference>
<protein>
    <submittedName>
        <fullName evidence="2">Uncharacterized protein</fullName>
    </submittedName>
</protein>
<comment type="caution">
    <text evidence="2">The sequence shown here is derived from an EMBL/GenBank/DDBJ whole genome shotgun (WGS) entry which is preliminary data.</text>
</comment>
<feature type="signal peptide" evidence="1">
    <location>
        <begin position="1"/>
        <end position="19"/>
    </location>
</feature>